<dbReference type="AlphaFoldDB" id="A0AB94IS10"/>
<evidence type="ECO:0000313" key="4">
    <source>
        <dbReference type="Proteomes" id="UP000018877"/>
    </source>
</evidence>
<dbReference type="RefSeq" id="WP_024027383.1">
    <property type="nucleotide sequence ID" value="NZ_ALAN01000039.1"/>
</dbReference>
<protein>
    <submittedName>
        <fullName evidence="3">Competence protein CoiA-like family</fullName>
    </submittedName>
</protein>
<gene>
    <name evidence="3" type="ORF">BAVI_05844</name>
</gene>
<accession>A0AB94IS10</accession>
<keyword evidence="4" id="KW-1185">Reference proteome</keyword>
<evidence type="ECO:0000256" key="1">
    <source>
        <dbReference type="SAM" id="Coils"/>
    </source>
</evidence>
<evidence type="ECO:0000313" key="3">
    <source>
        <dbReference type="EMBL" id="ETI69816.1"/>
    </source>
</evidence>
<feature type="coiled-coil region" evidence="1">
    <location>
        <begin position="320"/>
        <end position="362"/>
    </location>
</feature>
<evidence type="ECO:0000259" key="2">
    <source>
        <dbReference type="Pfam" id="PF25164"/>
    </source>
</evidence>
<feature type="domain" description="Competence protein CoiA-like N-terminal" evidence="2">
    <location>
        <begin position="25"/>
        <end position="68"/>
    </location>
</feature>
<comment type="caution">
    <text evidence="3">The sequence shown here is derived from an EMBL/GenBank/DDBJ whole genome shotgun (WGS) entry which is preliminary data.</text>
</comment>
<sequence length="428" mass="50697">MREALHVIDNEITSLPDSATREEIDNFKKLAEKGLFQCPYCKAKLIIKYGEERGQYFSHQHSEACEVSKKIDQAEKRYRKQLVRETTNHHAMLAILHDELANQAKINSMIQLDYGYKAKPELKEYPDIWMKIGEKEYGLSIVTSVTSAVDSKLAGQITKRQRYFLEHGMEPIWFIEKEEQSIEISKNALVLWDAELSISSKTDEDKKWDAMLTELVKDKDFFAYFNYPVSMDSPTVDVRSMYYIYSNEDRTVVKVMRFLKDGEVKPYRAFLLNEGYEIPFADALVVKNEILLSQPKVEEENRKEFIKKFQRLRIQFHEQRRMLEEQRRLEAQKREQLMKEKIELEQERKKLLLQQMLEQKQQASNHAARNISYGELKTLLRERIHLTQKEQMELWTRFMPQLGLGNSSSVSDEEVFVMKKIDLDFFEE</sequence>
<dbReference type="Proteomes" id="UP000018877">
    <property type="component" value="Unassembled WGS sequence"/>
</dbReference>
<dbReference type="Pfam" id="PF25164">
    <property type="entry name" value="CoiA_N"/>
    <property type="match status" value="1"/>
</dbReference>
<dbReference type="InterPro" id="IPR057253">
    <property type="entry name" value="CoiA-like_N"/>
</dbReference>
<organism evidence="3 4">
    <name type="scientific">Neobacillus vireti LMG 21834</name>
    <dbReference type="NCBI Taxonomy" id="1131730"/>
    <lineage>
        <taxon>Bacteria</taxon>
        <taxon>Bacillati</taxon>
        <taxon>Bacillota</taxon>
        <taxon>Bacilli</taxon>
        <taxon>Bacillales</taxon>
        <taxon>Bacillaceae</taxon>
        <taxon>Neobacillus</taxon>
    </lineage>
</organism>
<reference evidence="3 4" key="1">
    <citation type="journal article" date="2014" name="Environ. Microbiol.">
        <title>The nitrate-ammonifying and nosZ-carrying bacterium Bacillus vireti is a potent source and sink for nitric and nitrous oxide under high nitrate conditions.</title>
        <authorList>
            <person name="Mania D."/>
            <person name="Heylen K."/>
            <person name="van Spanning R.J."/>
            <person name="Frostegard A."/>
        </authorList>
    </citation>
    <scope>NUCLEOTIDE SEQUENCE [LARGE SCALE GENOMIC DNA]</scope>
    <source>
        <strain evidence="3 4">LMG 21834</strain>
    </source>
</reference>
<name>A0AB94IS10_9BACI</name>
<proteinExistence type="predicted"/>
<dbReference type="EMBL" id="ALAN01000039">
    <property type="protein sequence ID" value="ETI69816.1"/>
    <property type="molecule type" value="Genomic_DNA"/>
</dbReference>
<keyword evidence="1" id="KW-0175">Coiled coil</keyword>